<dbReference type="GO" id="GO:0006275">
    <property type="term" value="P:regulation of DNA replication"/>
    <property type="evidence" value="ECO:0007669"/>
    <property type="project" value="UniProtKB-UniRule"/>
</dbReference>
<dbReference type="PANTHER" id="PTHR11352:SF0">
    <property type="entry name" value="PROLIFERATING CELL NUCLEAR ANTIGEN"/>
    <property type="match status" value="1"/>
</dbReference>
<accession>A0A650CLL0</accession>
<dbReference type="OrthoDB" id="14749at2157"/>
<dbReference type="AlphaFoldDB" id="A0A650CLL0"/>
<dbReference type="InterPro" id="IPR022649">
    <property type="entry name" value="Pr_cel_nuc_antig_C"/>
</dbReference>
<dbReference type="HAMAP" id="MF_00317">
    <property type="entry name" value="DNApol_clamp_arch"/>
    <property type="match status" value="1"/>
</dbReference>
<keyword evidence="10" id="KW-1185">Reference proteome</keyword>
<evidence type="ECO:0000259" key="7">
    <source>
        <dbReference type="Pfam" id="PF00705"/>
    </source>
</evidence>
<dbReference type="KEGG" id="sazo:D1868_00230"/>
<dbReference type="InterPro" id="IPR000730">
    <property type="entry name" value="Pr_cel_nuc_antig"/>
</dbReference>
<sequence>MKIKVVDANNFSFIFKTLTEFIDETTIQIDKDGLKIKGIDPSRTVLIDILIPSGYFEEYEVEEETKVGMKIEEVADILDSATKNDSLSLDIQKDKIVFELDGEYERSFTLPVLSPTETEFPEIKLEFPFKAQMLTATFADLMDELEETGSDIIKFKSENGKLIIIVEGDLASASIELSKENGGLMESEGSDAESAYGLEYIANTTKMKRPSDTVNIEFGSQLPLKLRYNLPQGGYADFYISPRTE</sequence>
<comment type="similarity">
    <text evidence="1 4 5">Belongs to the PCNA family.</text>
</comment>
<feature type="domain" description="Proliferating cell nuclear antigen PCNA N-terminal" evidence="7">
    <location>
        <begin position="4"/>
        <end position="96"/>
    </location>
</feature>
<evidence type="ECO:0000256" key="5">
    <source>
        <dbReference type="RuleBase" id="RU003671"/>
    </source>
</evidence>
<evidence type="ECO:0000256" key="1">
    <source>
        <dbReference type="ARBA" id="ARBA00010462"/>
    </source>
</evidence>
<evidence type="ECO:0000256" key="2">
    <source>
        <dbReference type="ARBA" id="ARBA00022705"/>
    </source>
</evidence>
<dbReference type="GO" id="GO:0030337">
    <property type="term" value="F:DNA polymerase processivity factor activity"/>
    <property type="evidence" value="ECO:0007669"/>
    <property type="project" value="UniProtKB-UniRule"/>
</dbReference>
<protein>
    <recommendedName>
        <fullName evidence="4">DNA polymerase sliding clamp</fullName>
    </recommendedName>
    <alternativeName>
        <fullName evidence="4">Proliferating cell nuclear antigen homolog</fullName>
        <shortName evidence="4">PCNA</shortName>
    </alternativeName>
</protein>
<dbReference type="Gene3D" id="3.70.10.10">
    <property type="match status" value="1"/>
</dbReference>
<comment type="function">
    <text evidence="6">Sliding clamp subunit. Responsible for tethering the catalytic subunit of DNA polymerase to DNA during high-speed replication.</text>
</comment>
<dbReference type="InterPro" id="IPR022648">
    <property type="entry name" value="Pr_cel_nuc_antig_N"/>
</dbReference>
<evidence type="ECO:0000259" key="8">
    <source>
        <dbReference type="Pfam" id="PF02747"/>
    </source>
</evidence>
<dbReference type="Pfam" id="PF00705">
    <property type="entry name" value="PCNA_N"/>
    <property type="match status" value="1"/>
</dbReference>
<reference evidence="9 10" key="1">
    <citation type="submission" date="2019-10" db="EMBL/GenBank/DDBJ databases">
        <title>Genome Sequences from Six Type Strain Members of the Archaeal Family Sulfolobaceae: Acidianus ambivalens, Acidianus infernus, Metallosphaera prunae, Stygiolobus azoricus, Sulfolobus metallicus, and Sulfurisphaera ohwakuensis.</title>
        <authorList>
            <person name="Counts J.A."/>
            <person name="Kelly R.M."/>
        </authorList>
    </citation>
    <scope>NUCLEOTIDE SEQUENCE [LARGE SCALE GENOMIC DNA]</scope>
    <source>
        <strain evidence="9 10">FC6</strain>
    </source>
</reference>
<evidence type="ECO:0000313" key="9">
    <source>
        <dbReference type="EMBL" id="QGR18575.1"/>
    </source>
</evidence>
<evidence type="ECO:0000256" key="6">
    <source>
        <dbReference type="RuleBase" id="RU003673"/>
    </source>
</evidence>
<dbReference type="GO" id="GO:0003677">
    <property type="term" value="F:DNA binding"/>
    <property type="evidence" value="ECO:0007669"/>
    <property type="project" value="UniProtKB-UniRule"/>
</dbReference>
<proteinExistence type="inferred from homology"/>
<dbReference type="Proteomes" id="UP000423396">
    <property type="component" value="Chromosome"/>
</dbReference>
<comment type="function">
    <text evidence="4">Sliding clamp subunit that acts as a moving platform for DNA processing. Responsible for tethering the catalytic subunit of DNA polymerase and other proteins to DNA during high-speed replication.</text>
</comment>
<dbReference type="PROSITE" id="PS01251">
    <property type="entry name" value="PCNA_1"/>
    <property type="match status" value="1"/>
</dbReference>
<dbReference type="GeneID" id="42797456"/>
<dbReference type="RefSeq" id="WP_156004758.1">
    <property type="nucleotide sequence ID" value="NZ_CP045483.1"/>
</dbReference>
<evidence type="ECO:0000256" key="3">
    <source>
        <dbReference type="ARBA" id="ARBA00023125"/>
    </source>
</evidence>
<dbReference type="CDD" id="cd00577">
    <property type="entry name" value="PCNA"/>
    <property type="match status" value="1"/>
</dbReference>
<comment type="subunit">
    <text evidence="4">Homotrimer. The subunits circularize to form a toroid; DNA passes through its center. Replication factor C (RFC) is required to load the toroid on the DNA.</text>
</comment>
<dbReference type="SUPFAM" id="SSF55979">
    <property type="entry name" value="DNA clamp"/>
    <property type="match status" value="2"/>
</dbReference>
<dbReference type="GO" id="GO:0006272">
    <property type="term" value="P:leading strand elongation"/>
    <property type="evidence" value="ECO:0007669"/>
    <property type="project" value="TreeGrafter"/>
</dbReference>
<dbReference type="Pfam" id="PF02747">
    <property type="entry name" value="PCNA_C"/>
    <property type="match status" value="1"/>
</dbReference>
<gene>
    <name evidence="4" type="primary">pcn</name>
    <name evidence="9" type="ORF">D1868_00230</name>
</gene>
<evidence type="ECO:0000256" key="4">
    <source>
        <dbReference type="HAMAP-Rule" id="MF_00317"/>
    </source>
</evidence>
<organism evidence="9 10">
    <name type="scientific">Stygiolobus azoricus</name>
    <dbReference type="NCBI Taxonomy" id="41675"/>
    <lineage>
        <taxon>Archaea</taxon>
        <taxon>Thermoproteota</taxon>
        <taxon>Thermoprotei</taxon>
        <taxon>Sulfolobales</taxon>
        <taxon>Sulfolobaceae</taxon>
        <taxon>Stygiolobus</taxon>
    </lineage>
</organism>
<name>A0A650CLL0_9CREN</name>
<dbReference type="NCBIfam" id="NF002220">
    <property type="entry name" value="PRK01115.1-3"/>
    <property type="match status" value="1"/>
</dbReference>
<feature type="domain" description="Proliferating cell nuclear antigen PCNA C-terminal" evidence="8">
    <location>
        <begin position="131"/>
        <end position="242"/>
    </location>
</feature>
<evidence type="ECO:0000313" key="10">
    <source>
        <dbReference type="Proteomes" id="UP000423396"/>
    </source>
</evidence>
<dbReference type="PRINTS" id="PR00339">
    <property type="entry name" value="PCNACYCLIN"/>
</dbReference>
<dbReference type="InterPro" id="IPR046938">
    <property type="entry name" value="DNA_clamp_sf"/>
</dbReference>
<dbReference type="InterPro" id="IPR022659">
    <property type="entry name" value="Pr_cel_nuc_antig_CS"/>
</dbReference>
<dbReference type="PANTHER" id="PTHR11352">
    <property type="entry name" value="PROLIFERATING CELL NUCLEAR ANTIGEN"/>
    <property type="match status" value="1"/>
</dbReference>
<dbReference type="EMBL" id="CP045483">
    <property type="protein sequence ID" value="QGR18575.1"/>
    <property type="molecule type" value="Genomic_DNA"/>
</dbReference>
<keyword evidence="2 4" id="KW-0235">DNA replication</keyword>
<keyword evidence="3 4" id="KW-0238">DNA-binding</keyword>